<dbReference type="InterPro" id="IPR012337">
    <property type="entry name" value="RNaseH-like_sf"/>
</dbReference>
<dbReference type="InterPro" id="IPR053151">
    <property type="entry name" value="RNase_H-like"/>
</dbReference>
<dbReference type="InterPro" id="IPR026960">
    <property type="entry name" value="RVT-Znf"/>
</dbReference>
<feature type="domain" description="RNase H type-1" evidence="1">
    <location>
        <begin position="245"/>
        <end position="366"/>
    </location>
</feature>
<dbReference type="PANTHER" id="PTHR47723:SF19">
    <property type="entry name" value="POLYNUCLEOTIDYL TRANSFERASE, RIBONUCLEASE H-LIKE SUPERFAMILY PROTEIN"/>
    <property type="match status" value="1"/>
</dbReference>
<dbReference type="EnsemblPlants" id="evm.model.10.233">
    <property type="protein sequence ID" value="cds.evm.model.10.233"/>
    <property type="gene ID" value="evm.TU.10.233"/>
</dbReference>
<dbReference type="EMBL" id="UZAU01000789">
    <property type="status" value="NOT_ANNOTATED_CDS"/>
    <property type="molecule type" value="Genomic_DNA"/>
</dbReference>
<evidence type="ECO:0008006" key="5">
    <source>
        <dbReference type="Google" id="ProtNLM"/>
    </source>
</evidence>
<proteinExistence type="predicted"/>
<dbReference type="GO" id="GO:0003676">
    <property type="term" value="F:nucleic acid binding"/>
    <property type="evidence" value="ECO:0007669"/>
    <property type="project" value="InterPro"/>
</dbReference>
<evidence type="ECO:0000313" key="3">
    <source>
        <dbReference type="EnsemblPlants" id="cds.evm.model.10.233"/>
    </source>
</evidence>
<feature type="domain" description="Reverse transcriptase zinc-binding" evidence="2">
    <location>
        <begin position="49"/>
        <end position="139"/>
    </location>
</feature>
<dbReference type="SUPFAM" id="SSF53098">
    <property type="entry name" value="Ribonuclease H-like"/>
    <property type="match status" value="1"/>
</dbReference>
<sequence length="394" mass="44531">MKMEGRGWDEELVNDMFNAQDRNLILSIQLSDTPCDDCWYWSKESSGGYSVRSAYKMLQQHNGSWPTAGADKKWQQLWLLDILAKAKHMLWRALSGCLPTKVQLDTKHVNVDLTCPLCHVDIETISHVLMHCDFAKSCWNISAIDFQRGGGTPDFAIWFGEALLKDTLTVMEERAMVTWRIWLARNDILWNNKTTTAFEVVRSARTNLDSWKNAQVQRTAPLLNVNYSNGREHWMKPMTHKFKINVDGAIFEAENCFGIGCVIRDQTARLVEAISVSKHGGVTPEIAEAIGVKEALSWIKKKALSDVEIETDSLVVVQAINGGVTMTSQFGMLIHDCRMMVSSLNNVLISHVKRSANRAAHWVARQSYFMLDCIFNELNAPSDLISIVMDDCLS</sequence>
<dbReference type="AlphaFoldDB" id="A0A803QMW8"/>
<dbReference type="InterPro" id="IPR002156">
    <property type="entry name" value="RNaseH_domain"/>
</dbReference>
<evidence type="ECO:0000259" key="2">
    <source>
        <dbReference type="Pfam" id="PF13966"/>
    </source>
</evidence>
<evidence type="ECO:0000313" key="4">
    <source>
        <dbReference type="Proteomes" id="UP000596661"/>
    </source>
</evidence>
<reference evidence="3" key="1">
    <citation type="submission" date="2021-03" db="UniProtKB">
        <authorList>
            <consortium name="EnsemblPlants"/>
        </authorList>
    </citation>
    <scope>IDENTIFICATION</scope>
</reference>
<organism evidence="3 4">
    <name type="scientific">Cannabis sativa</name>
    <name type="common">Hemp</name>
    <name type="synonym">Marijuana</name>
    <dbReference type="NCBI Taxonomy" id="3483"/>
    <lineage>
        <taxon>Eukaryota</taxon>
        <taxon>Viridiplantae</taxon>
        <taxon>Streptophyta</taxon>
        <taxon>Embryophyta</taxon>
        <taxon>Tracheophyta</taxon>
        <taxon>Spermatophyta</taxon>
        <taxon>Magnoliopsida</taxon>
        <taxon>eudicotyledons</taxon>
        <taxon>Gunneridae</taxon>
        <taxon>Pentapetalae</taxon>
        <taxon>rosids</taxon>
        <taxon>fabids</taxon>
        <taxon>Rosales</taxon>
        <taxon>Cannabaceae</taxon>
        <taxon>Cannabis</taxon>
    </lineage>
</organism>
<dbReference type="PANTHER" id="PTHR47723">
    <property type="entry name" value="OS05G0353850 PROTEIN"/>
    <property type="match status" value="1"/>
</dbReference>
<dbReference type="Gene3D" id="3.30.420.10">
    <property type="entry name" value="Ribonuclease H-like superfamily/Ribonuclease H"/>
    <property type="match status" value="1"/>
</dbReference>
<dbReference type="Pfam" id="PF13456">
    <property type="entry name" value="RVT_3"/>
    <property type="match status" value="1"/>
</dbReference>
<protein>
    <recommendedName>
        <fullName evidence="5">RNase H type-1 domain-containing protein</fullName>
    </recommendedName>
</protein>
<dbReference type="Pfam" id="PF13966">
    <property type="entry name" value="zf-RVT"/>
    <property type="match status" value="1"/>
</dbReference>
<dbReference type="Proteomes" id="UP000596661">
    <property type="component" value="Unassembled WGS sequence"/>
</dbReference>
<evidence type="ECO:0000259" key="1">
    <source>
        <dbReference type="Pfam" id="PF13456"/>
    </source>
</evidence>
<name>A0A803QMW8_CANSA</name>
<dbReference type="Gramene" id="evm.model.10.233">
    <property type="protein sequence ID" value="cds.evm.model.10.233"/>
    <property type="gene ID" value="evm.TU.10.233"/>
</dbReference>
<dbReference type="CDD" id="cd06222">
    <property type="entry name" value="RNase_H_like"/>
    <property type="match status" value="1"/>
</dbReference>
<dbReference type="GO" id="GO:0004523">
    <property type="term" value="F:RNA-DNA hybrid ribonuclease activity"/>
    <property type="evidence" value="ECO:0007669"/>
    <property type="project" value="InterPro"/>
</dbReference>
<dbReference type="InterPro" id="IPR036397">
    <property type="entry name" value="RNaseH_sf"/>
</dbReference>
<accession>A0A803QMW8</accession>
<dbReference type="InterPro" id="IPR044730">
    <property type="entry name" value="RNase_H-like_dom_plant"/>
</dbReference>
<keyword evidence="4" id="KW-1185">Reference proteome</keyword>